<dbReference type="STRING" id="2064.TR51_15750"/>
<organism evidence="1 2">
    <name type="scientific">Kitasatospora griseola</name>
    <name type="common">Streptomyces griseolosporeus</name>
    <dbReference type="NCBI Taxonomy" id="2064"/>
    <lineage>
        <taxon>Bacteria</taxon>
        <taxon>Bacillati</taxon>
        <taxon>Actinomycetota</taxon>
        <taxon>Actinomycetes</taxon>
        <taxon>Kitasatosporales</taxon>
        <taxon>Streptomycetaceae</taxon>
        <taxon>Kitasatospora</taxon>
    </lineage>
</organism>
<dbReference type="EMBL" id="JXZB01000002">
    <property type="protein sequence ID" value="KIQ65368.1"/>
    <property type="molecule type" value="Genomic_DNA"/>
</dbReference>
<dbReference type="Proteomes" id="UP000032066">
    <property type="component" value="Unassembled WGS sequence"/>
</dbReference>
<comment type="caution">
    <text evidence="1">The sequence shown here is derived from an EMBL/GenBank/DDBJ whole genome shotgun (WGS) entry which is preliminary data.</text>
</comment>
<dbReference type="AlphaFoldDB" id="A0A0D0Q331"/>
<name>A0A0D0Q331_KITGR</name>
<sequence>MLHGRGSPFGGGRPWVSIYTGRCLIDLGEPGPAHREITEGVGLLPVSRDRTRAVSSGHEAENLAQQGEIDHGAAVALRAFGPARRLGATRCIRQITVLSSTFRPHHRTSGVDALLDAVDFAR</sequence>
<accession>A0A0D0Q331</accession>
<evidence type="ECO:0000313" key="2">
    <source>
        <dbReference type="Proteomes" id="UP000032066"/>
    </source>
</evidence>
<gene>
    <name evidence="1" type="ORF">TR51_15750</name>
</gene>
<protein>
    <submittedName>
        <fullName evidence="1">Uncharacterized protein</fullName>
    </submittedName>
</protein>
<keyword evidence="2" id="KW-1185">Reference proteome</keyword>
<proteinExistence type="predicted"/>
<reference evidence="1 2" key="1">
    <citation type="submission" date="2015-02" db="EMBL/GenBank/DDBJ databases">
        <title>Draft genome sequence of Kitasatospora griseola MF730-N6, a bafilomycin, terpentecin and satosporin producer.</title>
        <authorList>
            <person name="Arens J.C."/>
            <person name="Haltli B."/>
            <person name="Kerr R.G."/>
        </authorList>
    </citation>
    <scope>NUCLEOTIDE SEQUENCE [LARGE SCALE GENOMIC DNA]</scope>
    <source>
        <strain evidence="1 2">MF730-N6</strain>
    </source>
</reference>
<evidence type="ECO:0000313" key="1">
    <source>
        <dbReference type="EMBL" id="KIQ65368.1"/>
    </source>
</evidence>